<dbReference type="EMBL" id="QGKY02002305">
    <property type="protein sequence ID" value="KAF2531094.1"/>
    <property type="molecule type" value="Genomic_DNA"/>
</dbReference>
<evidence type="ECO:0000313" key="2">
    <source>
        <dbReference type="EMBL" id="KAF2531094.1"/>
    </source>
</evidence>
<gene>
    <name evidence="2" type="ORF">F2Q70_00030557</name>
</gene>
<organism evidence="2">
    <name type="scientific">Brassica cretica</name>
    <name type="common">Mustard</name>
    <dbReference type="NCBI Taxonomy" id="69181"/>
    <lineage>
        <taxon>Eukaryota</taxon>
        <taxon>Viridiplantae</taxon>
        <taxon>Streptophyta</taxon>
        <taxon>Embryophyta</taxon>
        <taxon>Tracheophyta</taxon>
        <taxon>Spermatophyta</taxon>
        <taxon>Magnoliopsida</taxon>
        <taxon>eudicotyledons</taxon>
        <taxon>Gunneridae</taxon>
        <taxon>Pentapetalae</taxon>
        <taxon>rosids</taxon>
        <taxon>malvids</taxon>
        <taxon>Brassicales</taxon>
        <taxon>Brassicaceae</taxon>
        <taxon>Brassiceae</taxon>
        <taxon>Brassica</taxon>
    </lineage>
</organism>
<feature type="region of interest" description="Disordered" evidence="1">
    <location>
        <begin position="1"/>
        <end position="27"/>
    </location>
</feature>
<evidence type="ECO:0000256" key="1">
    <source>
        <dbReference type="SAM" id="MobiDB-lite"/>
    </source>
</evidence>
<reference evidence="2" key="1">
    <citation type="submission" date="2019-12" db="EMBL/GenBank/DDBJ databases">
        <title>Genome sequencing and annotation of Brassica cretica.</title>
        <authorList>
            <person name="Studholme D.J."/>
            <person name="Sarris P.F."/>
        </authorList>
    </citation>
    <scope>NUCLEOTIDE SEQUENCE</scope>
    <source>
        <strain evidence="2">PFS-102/07</strain>
        <tissue evidence="2">Leaf</tissue>
    </source>
</reference>
<name>A0A8S9FDL3_BRACR</name>
<comment type="caution">
    <text evidence="2">The sequence shown here is derived from an EMBL/GenBank/DDBJ whole genome shotgun (WGS) entry which is preliminary data.</text>
</comment>
<sequence>MVMDMETAEKSGKRIQPAPSPKAQSRNRQFASIRFPGLHGGGVQAQHRFVTSHRQYAILGRVHAAQTAGILLPAQNPSGRKLLESLGS</sequence>
<protein>
    <submittedName>
        <fullName evidence="2">Uncharacterized protein</fullName>
    </submittedName>
</protein>
<dbReference type="AlphaFoldDB" id="A0A8S9FDL3"/>
<accession>A0A8S9FDL3</accession>
<proteinExistence type="predicted"/>